<dbReference type="Gene3D" id="3.10.520.10">
    <property type="entry name" value="ApbE-like domains"/>
    <property type="match status" value="1"/>
</dbReference>
<reference evidence="11" key="1">
    <citation type="submission" date="2020-05" db="EMBL/GenBank/DDBJ databases">
        <authorList>
            <person name="Chiriac C."/>
            <person name="Salcher M."/>
            <person name="Ghai R."/>
            <person name="Kavagutti S V."/>
        </authorList>
    </citation>
    <scope>NUCLEOTIDE SEQUENCE</scope>
</reference>
<evidence type="ECO:0000256" key="3">
    <source>
        <dbReference type="ARBA" id="ARBA00016337"/>
    </source>
</evidence>
<gene>
    <name evidence="11" type="ORF">UFOPK2166_00687</name>
</gene>
<evidence type="ECO:0000256" key="6">
    <source>
        <dbReference type="ARBA" id="ARBA00022723"/>
    </source>
</evidence>
<evidence type="ECO:0000313" key="11">
    <source>
        <dbReference type="EMBL" id="CAB4648824.1"/>
    </source>
</evidence>
<dbReference type="EC" id="2.7.1.180" evidence="2"/>
<dbReference type="PANTHER" id="PTHR30040">
    <property type="entry name" value="THIAMINE BIOSYNTHESIS LIPOPROTEIN APBE"/>
    <property type="match status" value="1"/>
</dbReference>
<comment type="cofactor">
    <cofactor evidence="1">
        <name>Mg(2+)</name>
        <dbReference type="ChEBI" id="CHEBI:18420"/>
    </cofactor>
</comment>
<keyword evidence="4" id="KW-0285">Flavoprotein</keyword>
<name>A0A6J6KKY7_9ZZZZ</name>
<dbReference type="InterPro" id="IPR003374">
    <property type="entry name" value="ApbE-like_sf"/>
</dbReference>
<accession>A0A6J6KKY7</accession>
<keyword evidence="5" id="KW-0808">Transferase</keyword>
<evidence type="ECO:0000256" key="5">
    <source>
        <dbReference type="ARBA" id="ARBA00022679"/>
    </source>
</evidence>
<evidence type="ECO:0000256" key="8">
    <source>
        <dbReference type="ARBA" id="ARBA00022842"/>
    </source>
</evidence>
<evidence type="ECO:0000256" key="10">
    <source>
        <dbReference type="ARBA" id="ARBA00048540"/>
    </source>
</evidence>
<evidence type="ECO:0000256" key="7">
    <source>
        <dbReference type="ARBA" id="ARBA00022827"/>
    </source>
</evidence>
<comment type="catalytic activity">
    <reaction evidence="10">
        <text>L-threonyl-[protein] + FAD = FMN-L-threonyl-[protein] + AMP + H(+)</text>
        <dbReference type="Rhea" id="RHEA:36847"/>
        <dbReference type="Rhea" id="RHEA-COMP:11060"/>
        <dbReference type="Rhea" id="RHEA-COMP:11061"/>
        <dbReference type="ChEBI" id="CHEBI:15378"/>
        <dbReference type="ChEBI" id="CHEBI:30013"/>
        <dbReference type="ChEBI" id="CHEBI:57692"/>
        <dbReference type="ChEBI" id="CHEBI:74257"/>
        <dbReference type="ChEBI" id="CHEBI:456215"/>
        <dbReference type="EC" id="2.7.1.180"/>
    </reaction>
</comment>
<evidence type="ECO:0000256" key="1">
    <source>
        <dbReference type="ARBA" id="ARBA00001946"/>
    </source>
</evidence>
<dbReference type="GO" id="GO:0016740">
    <property type="term" value="F:transferase activity"/>
    <property type="evidence" value="ECO:0007669"/>
    <property type="project" value="UniProtKB-KW"/>
</dbReference>
<keyword evidence="8" id="KW-0460">Magnesium</keyword>
<keyword evidence="6" id="KW-0479">Metal-binding</keyword>
<evidence type="ECO:0000256" key="9">
    <source>
        <dbReference type="ARBA" id="ARBA00031306"/>
    </source>
</evidence>
<dbReference type="AlphaFoldDB" id="A0A6J6KKY7"/>
<dbReference type="InterPro" id="IPR024932">
    <property type="entry name" value="ApbE"/>
</dbReference>
<keyword evidence="7" id="KW-0274">FAD</keyword>
<dbReference type="SUPFAM" id="SSF143631">
    <property type="entry name" value="ApbE-like"/>
    <property type="match status" value="1"/>
</dbReference>
<sequence length="306" mass="32100">MTTLTQEVFACMGNTADVTVVGDPALLEFARVRLAALEQLWSRFIATSEISALNRSNGETISVHPDTVTLVRYLVDAQHLTNRAFDPTLLPSLVNLGYARSLTNDALVTNLDGTLQWGQPLAATSIDIEHSTIELPIGLTLDPGGLGKGLAADIVATELLERGAAGACVSVGGDIRCVGTGPINGTWPIPVVSPFESSAILSTATLTDGAITTSSLGAKTWMVGSTKMHHVLSPKTGMPLQSSPNQVVQSTVIGAEAVWAEVFSTVVLVDGVVEGFRQVEAAGLAALAVFANGKSLESSRWKEYTQ</sequence>
<dbReference type="PANTHER" id="PTHR30040:SF2">
    <property type="entry name" value="FAD:PROTEIN FMN TRANSFERASE"/>
    <property type="match status" value="1"/>
</dbReference>
<protein>
    <recommendedName>
        <fullName evidence="3">FAD:protein FMN transferase</fullName>
        <ecNumber evidence="2">2.7.1.180</ecNumber>
    </recommendedName>
    <alternativeName>
        <fullName evidence="9">Flavin transferase</fullName>
    </alternativeName>
</protein>
<dbReference type="GO" id="GO:0046872">
    <property type="term" value="F:metal ion binding"/>
    <property type="evidence" value="ECO:0007669"/>
    <property type="project" value="UniProtKB-KW"/>
</dbReference>
<evidence type="ECO:0000256" key="4">
    <source>
        <dbReference type="ARBA" id="ARBA00022630"/>
    </source>
</evidence>
<dbReference type="Pfam" id="PF02424">
    <property type="entry name" value="ApbE"/>
    <property type="match status" value="1"/>
</dbReference>
<evidence type="ECO:0000256" key="2">
    <source>
        <dbReference type="ARBA" id="ARBA00011955"/>
    </source>
</evidence>
<organism evidence="11">
    <name type="scientific">freshwater metagenome</name>
    <dbReference type="NCBI Taxonomy" id="449393"/>
    <lineage>
        <taxon>unclassified sequences</taxon>
        <taxon>metagenomes</taxon>
        <taxon>ecological metagenomes</taxon>
    </lineage>
</organism>
<proteinExistence type="predicted"/>
<dbReference type="EMBL" id="CAEZWB010000076">
    <property type="protein sequence ID" value="CAB4648824.1"/>
    <property type="molecule type" value="Genomic_DNA"/>
</dbReference>